<keyword evidence="16" id="KW-1185">Reference proteome</keyword>
<evidence type="ECO:0000313" key="15">
    <source>
        <dbReference type="EMBL" id="SDC63909.1"/>
    </source>
</evidence>
<dbReference type="GO" id="GO:0009279">
    <property type="term" value="C:cell outer membrane"/>
    <property type="evidence" value="ECO:0007669"/>
    <property type="project" value="UniProtKB-SubCell"/>
</dbReference>
<dbReference type="PANTHER" id="PTHR30069:SF29">
    <property type="entry name" value="HEMOGLOBIN AND HEMOGLOBIN-HAPTOGLOBIN-BINDING PROTEIN 1-RELATED"/>
    <property type="match status" value="1"/>
</dbReference>
<evidence type="ECO:0000313" key="16">
    <source>
        <dbReference type="Proteomes" id="UP000199452"/>
    </source>
</evidence>
<evidence type="ECO:0000256" key="10">
    <source>
        <dbReference type="PROSITE-ProRule" id="PRU01360"/>
    </source>
</evidence>
<protein>
    <submittedName>
        <fullName evidence="15">Outer membrane receptor proteins, mostly Fe transport</fullName>
    </submittedName>
</protein>
<dbReference type="EMBL" id="FMYP01000041">
    <property type="protein sequence ID" value="SDC63909.1"/>
    <property type="molecule type" value="Genomic_DNA"/>
</dbReference>
<evidence type="ECO:0000256" key="3">
    <source>
        <dbReference type="ARBA" id="ARBA00022452"/>
    </source>
</evidence>
<keyword evidence="9 10" id="KW-0998">Cell outer membrane</keyword>
<dbReference type="Proteomes" id="UP000199452">
    <property type="component" value="Unassembled WGS sequence"/>
</dbReference>
<dbReference type="AlphaFoldDB" id="A0A1G6N7V3"/>
<organism evidence="15 16">
    <name type="scientific">Williamwhitmania taraxaci</name>
    <dbReference type="NCBI Taxonomy" id="1640674"/>
    <lineage>
        <taxon>Bacteria</taxon>
        <taxon>Pseudomonadati</taxon>
        <taxon>Bacteroidota</taxon>
        <taxon>Bacteroidia</taxon>
        <taxon>Bacteroidales</taxon>
        <taxon>Williamwhitmaniaceae</taxon>
        <taxon>Williamwhitmania</taxon>
    </lineage>
</organism>
<keyword evidence="8 15" id="KW-0675">Receptor</keyword>
<evidence type="ECO:0000256" key="9">
    <source>
        <dbReference type="ARBA" id="ARBA00023237"/>
    </source>
</evidence>
<dbReference type="InterPro" id="IPR012910">
    <property type="entry name" value="Plug_dom"/>
</dbReference>
<keyword evidence="5 12" id="KW-0732">Signal</keyword>
<dbReference type="SUPFAM" id="SSF56935">
    <property type="entry name" value="Porins"/>
    <property type="match status" value="1"/>
</dbReference>
<feature type="chain" id="PRO_5011792337" evidence="12">
    <location>
        <begin position="24"/>
        <end position="695"/>
    </location>
</feature>
<gene>
    <name evidence="15" type="ORF">SAMN05216323_104123</name>
</gene>
<dbReference type="PROSITE" id="PS52016">
    <property type="entry name" value="TONB_DEPENDENT_REC_3"/>
    <property type="match status" value="1"/>
</dbReference>
<evidence type="ECO:0000256" key="2">
    <source>
        <dbReference type="ARBA" id="ARBA00022448"/>
    </source>
</evidence>
<evidence type="ECO:0000256" key="5">
    <source>
        <dbReference type="ARBA" id="ARBA00022729"/>
    </source>
</evidence>
<name>A0A1G6N7V3_9BACT</name>
<evidence type="ECO:0000256" key="12">
    <source>
        <dbReference type="SAM" id="SignalP"/>
    </source>
</evidence>
<dbReference type="PANTHER" id="PTHR30069">
    <property type="entry name" value="TONB-DEPENDENT OUTER MEMBRANE RECEPTOR"/>
    <property type="match status" value="1"/>
</dbReference>
<keyword evidence="7 10" id="KW-0472">Membrane</keyword>
<feature type="signal peptide" evidence="12">
    <location>
        <begin position="1"/>
        <end position="23"/>
    </location>
</feature>
<dbReference type="GO" id="GO:0044718">
    <property type="term" value="P:siderophore transmembrane transport"/>
    <property type="evidence" value="ECO:0007669"/>
    <property type="project" value="TreeGrafter"/>
</dbReference>
<dbReference type="Pfam" id="PF00593">
    <property type="entry name" value="TonB_dep_Rec_b-barrel"/>
    <property type="match status" value="1"/>
</dbReference>
<dbReference type="Gene3D" id="2.170.130.10">
    <property type="entry name" value="TonB-dependent receptor, plug domain"/>
    <property type="match status" value="1"/>
</dbReference>
<sequence>MRNRSSSLLFFLFFLFFVQNTDAQENSISDTTVGFRAAINPVTIVSTQTAHQADSLPFTTTTINKVEQRAYSVRSSDEVLRLIPGTYVDRTWGVFSKNSGISMRGLDGNNRVLILLDGAPLNKSSYGMVTWNMVSPDQVESVDVVVGPSSSVYGNNAMTGVVSINTIKPKRPLEGSVNLSVGEYGILGISGRMAGRSKVHGLYWDIAPSYQEGDGYFIDSKELRDSTSAKVYIVEKRVNLRMGGDVKPGITIHGAYTIYEDKRGAGKKVYLNDGSYDSYFDQSAQVSINAKHEKGTLTSRVYLQSESYDKQSESINKAGDTYKLSYTHQVSHDAGLWVASTFNKSWYGQVTTGLELRYGRIDAHDIYRTSTDDIVRSGNMVTVGAFLQDEILFASHTLLTGGIRVDAAEFYNGKLTVIDPTKATGFSSNSNQSFSSTQWYAISPRVGVKQFISDKISLHAALSSGFMPAKLDDLCSSRKITKGFKIANPNLKPETLNSAEVGITMNPNKDLSINVTGYYSYGVNFQYFVATGDSVDTGGTDRKPILMRDNVGEVEIKGVELSIQWQLLNHLLVRASGSSSSSKIMKFSSAIAAANLKGMAITEVPDYLASAGVVYIRKNSSVGLTFSHVGRQWIDDVNTQRLSDYQTFDLHLEHTMKGGIHVWVDIQNIFDQLYVDKKGMNCPGRFFMGGLRYEF</sequence>
<keyword evidence="6 11" id="KW-0798">TonB box</keyword>
<dbReference type="Gene3D" id="2.40.170.20">
    <property type="entry name" value="TonB-dependent receptor, beta-barrel domain"/>
    <property type="match status" value="1"/>
</dbReference>
<feature type="domain" description="TonB-dependent receptor-like beta-barrel" evidence="13">
    <location>
        <begin position="268"/>
        <end position="668"/>
    </location>
</feature>
<dbReference type="RefSeq" id="WP_092439002.1">
    <property type="nucleotide sequence ID" value="NZ_FMYP01000041.1"/>
</dbReference>
<dbReference type="OrthoDB" id="9760333at2"/>
<dbReference type="GO" id="GO:0015344">
    <property type="term" value="F:siderophore uptake transmembrane transporter activity"/>
    <property type="evidence" value="ECO:0007669"/>
    <property type="project" value="TreeGrafter"/>
</dbReference>
<dbReference type="InterPro" id="IPR039426">
    <property type="entry name" value="TonB-dep_rcpt-like"/>
</dbReference>
<comment type="similarity">
    <text evidence="10 11">Belongs to the TonB-dependent receptor family.</text>
</comment>
<dbReference type="CDD" id="cd01347">
    <property type="entry name" value="ligand_gated_channel"/>
    <property type="match status" value="1"/>
</dbReference>
<reference evidence="15 16" key="1">
    <citation type="submission" date="2016-09" db="EMBL/GenBank/DDBJ databases">
        <authorList>
            <person name="Capua I."/>
            <person name="De Benedictis P."/>
            <person name="Joannis T."/>
            <person name="Lombin L.H."/>
            <person name="Cattoli G."/>
        </authorList>
    </citation>
    <scope>NUCLEOTIDE SEQUENCE [LARGE SCALE GENOMIC DNA]</scope>
    <source>
        <strain evidence="15 16">A7P-90m</strain>
    </source>
</reference>
<comment type="subcellular location">
    <subcellularLocation>
        <location evidence="1 10">Cell outer membrane</location>
        <topology evidence="1 10">Multi-pass membrane protein</topology>
    </subcellularLocation>
</comment>
<evidence type="ECO:0000256" key="11">
    <source>
        <dbReference type="RuleBase" id="RU003357"/>
    </source>
</evidence>
<evidence type="ECO:0000256" key="7">
    <source>
        <dbReference type="ARBA" id="ARBA00023136"/>
    </source>
</evidence>
<evidence type="ECO:0000259" key="14">
    <source>
        <dbReference type="Pfam" id="PF07715"/>
    </source>
</evidence>
<dbReference type="InterPro" id="IPR037066">
    <property type="entry name" value="Plug_dom_sf"/>
</dbReference>
<dbReference type="Pfam" id="PF07715">
    <property type="entry name" value="Plug"/>
    <property type="match status" value="1"/>
</dbReference>
<keyword evidence="2 10" id="KW-0813">Transport</keyword>
<evidence type="ECO:0000256" key="6">
    <source>
        <dbReference type="ARBA" id="ARBA00023077"/>
    </source>
</evidence>
<proteinExistence type="inferred from homology"/>
<evidence type="ECO:0000256" key="4">
    <source>
        <dbReference type="ARBA" id="ARBA00022692"/>
    </source>
</evidence>
<evidence type="ECO:0000259" key="13">
    <source>
        <dbReference type="Pfam" id="PF00593"/>
    </source>
</evidence>
<dbReference type="InterPro" id="IPR036942">
    <property type="entry name" value="Beta-barrel_TonB_sf"/>
</dbReference>
<evidence type="ECO:0000256" key="8">
    <source>
        <dbReference type="ARBA" id="ARBA00023170"/>
    </source>
</evidence>
<dbReference type="STRING" id="1640674.SAMN05216323_104123"/>
<accession>A0A1G6N7V3</accession>
<keyword evidence="3 10" id="KW-1134">Transmembrane beta strand</keyword>
<dbReference type="InterPro" id="IPR000531">
    <property type="entry name" value="Beta-barrel_TonB"/>
</dbReference>
<feature type="domain" description="TonB-dependent receptor plug" evidence="14">
    <location>
        <begin position="55"/>
        <end position="161"/>
    </location>
</feature>
<evidence type="ECO:0000256" key="1">
    <source>
        <dbReference type="ARBA" id="ARBA00004571"/>
    </source>
</evidence>
<keyword evidence="4 10" id="KW-0812">Transmembrane</keyword>